<dbReference type="SUPFAM" id="SSF57716">
    <property type="entry name" value="Glucocorticoid receptor-like (DNA-binding domain)"/>
    <property type="match status" value="1"/>
</dbReference>
<dbReference type="InterPro" id="IPR013088">
    <property type="entry name" value="Znf_NHR/GATA"/>
</dbReference>
<proteinExistence type="predicted"/>
<dbReference type="PROSITE" id="PS50114">
    <property type="entry name" value="GATA_ZN_FINGER_2"/>
    <property type="match status" value="1"/>
</dbReference>
<dbReference type="Gene3D" id="3.30.50.10">
    <property type="entry name" value="Erythroid Transcription Factor GATA-1, subunit A"/>
    <property type="match status" value="1"/>
</dbReference>
<keyword evidence="1" id="KW-0479">Metal-binding</keyword>
<protein>
    <recommendedName>
        <fullName evidence="3">GATA-type domain-containing protein</fullName>
    </recommendedName>
</protein>
<keyword evidence="1" id="KW-0862">Zinc</keyword>
<keyword evidence="5" id="KW-1185">Reference proteome</keyword>
<evidence type="ECO:0000259" key="3">
    <source>
        <dbReference type="PROSITE" id="PS50114"/>
    </source>
</evidence>
<organism evidence="4 5">
    <name type="scientific">Fusarium equiseti</name>
    <name type="common">Fusarium scirpi</name>
    <dbReference type="NCBI Taxonomy" id="61235"/>
    <lineage>
        <taxon>Eukaryota</taxon>
        <taxon>Fungi</taxon>
        <taxon>Dikarya</taxon>
        <taxon>Ascomycota</taxon>
        <taxon>Pezizomycotina</taxon>
        <taxon>Sordariomycetes</taxon>
        <taxon>Hypocreomycetidae</taxon>
        <taxon>Hypocreales</taxon>
        <taxon>Nectriaceae</taxon>
        <taxon>Fusarium</taxon>
        <taxon>Fusarium incarnatum-equiseti species complex</taxon>
    </lineage>
</organism>
<dbReference type="EMBL" id="JAOQBH010000011">
    <property type="protein sequence ID" value="KAJ4129163.1"/>
    <property type="molecule type" value="Genomic_DNA"/>
</dbReference>
<dbReference type="InterPro" id="IPR000679">
    <property type="entry name" value="Znf_GATA"/>
</dbReference>
<keyword evidence="1" id="KW-0863">Zinc-finger</keyword>
<dbReference type="Pfam" id="PF00320">
    <property type="entry name" value="GATA"/>
    <property type="match status" value="1"/>
</dbReference>
<sequence length="138" mass="15248">MQTLLQDAHTLQKLAQSYDIAQFLNKTSATDAHQLSDIATLAGNISQALEEMASCPSHRRTLKDGNAKPKRSTSPTTIAESPKRCYKCGVTDTPRWRRSSPGCPPLCNVCSLVETKRTRRKHSKSKAASVSTRFSWPC</sequence>
<feature type="region of interest" description="Disordered" evidence="2">
    <location>
        <begin position="53"/>
        <end position="81"/>
    </location>
</feature>
<dbReference type="SMART" id="SM00401">
    <property type="entry name" value="ZnF_GATA"/>
    <property type="match status" value="1"/>
</dbReference>
<evidence type="ECO:0000313" key="5">
    <source>
        <dbReference type="Proteomes" id="UP001152024"/>
    </source>
</evidence>
<evidence type="ECO:0000256" key="1">
    <source>
        <dbReference type="PROSITE-ProRule" id="PRU00094"/>
    </source>
</evidence>
<reference evidence="4" key="1">
    <citation type="submission" date="2022-09" db="EMBL/GenBank/DDBJ databases">
        <title>Fusarium specimens isolated from Avocado Roots.</title>
        <authorList>
            <person name="Stajich J."/>
            <person name="Roper C."/>
            <person name="Heimlech-Rivalta G."/>
        </authorList>
    </citation>
    <scope>NUCLEOTIDE SEQUENCE</scope>
    <source>
        <strain evidence="4">CF00095</strain>
    </source>
</reference>
<dbReference type="Proteomes" id="UP001152024">
    <property type="component" value="Unassembled WGS sequence"/>
</dbReference>
<evidence type="ECO:0000256" key="2">
    <source>
        <dbReference type="SAM" id="MobiDB-lite"/>
    </source>
</evidence>
<comment type="caution">
    <text evidence="4">The sequence shown here is derived from an EMBL/GenBank/DDBJ whole genome shotgun (WGS) entry which is preliminary data.</text>
</comment>
<evidence type="ECO:0000313" key="4">
    <source>
        <dbReference type="EMBL" id="KAJ4129163.1"/>
    </source>
</evidence>
<feature type="domain" description="GATA-type" evidence="3">
    <location>
        <begin position="79"/>
        <end position="133"/>
    </location>
</feature>
<name>A0ABQ8R8F7_FUSEQ</name>
<gene>
    <name evidence="4" type="ORF">NW768_007698</name>
</gene>
<accession>A0ABQ8R8F7</accession>